<dbReference type="AlphaFoldDB" id="A0A9P8C0A9"/>
<dbReference type="PANTHER" id="PTHR32361">
    <property type="entry name" value="FERRIC/CUPRIC REDUCTASE TRANSMEMBRANE COMPONENT"/>
    <property type="match status" value="1"/>
</dbReference>
<dbReference type="OrthoDB" id="4494341at2759"/>
<sequence length="352" mass="40133">MFRQIHRSPSFPLDLPQNLFAVIGALSLGCTILLCLSLFRRPSYELFLRSHQALAALSAYSIWRHLPSEEAFPRTYLYISAGLFLFIRARAQITHEHGAVRVRIQLQKELDIKAGQAIDLWIPSVSFWSCLQSHPFVPRRGLTRELLYHAKNTHAMNPLVMFRGPHGKSIPMDDSENILMVASDFGIAAHLPYLKQLIHGYNVREVRARRIHLVWQVRDIDVTIAAQPLLNGALNEDTLDDGWVRTIHAHTILAISIYYESNDIGPKSFGKRVKVYPGKAPLREIPVGDIDWDTKRPVERELEPERQTASDGQLLVTVSGNEDIRDDLRSVVQDYLTDGVSFFELDFQPSRH</sequence>
<keyword evidence="4" id="KW-1185">Reference proteome</keyword>
<dbReference type="GO" id="GO:0005886">
    <property type="term" value="C:plasma membrane"/>
    <property type="evidence" value="ECO:0007669"/>
    <property type="project" value="TreeGrafter"/>
</dbReference>
<dbReference type="GO" id="GO:0006826">
    <property type="term" value="P:iron ion transport"/>
    <property type="evidence" value="ECO:0007669"/>
    <property type="project" value="TreeGrafter"/>
</dbReference>
<dbReference type="InterPro" id="IPR039261">
    <property type="entry name" value="FNR_nucleotide-bd"/>
</dbReference>
<dbReference type="GO" id="GO:0000293">
    <property type="term" value="F:ferric-chelate reductase activity"/>
    <property type="evidence" value="ECO:0007669"/>
    <property type="project" value="TreeGrafter"/>
</dbReference>
<dbReference type="PROSITE" id="PS51257">
    <property type="entry name" value="PROKAR_LIPOPROTEIN"/>
    <property type="match status" value="1"/>
</dbReference>
<dbReference type="Proteomes" id="UP000824998">
    <property type="component" value="Unassembled WGS sequence"/>
</dbReference>
<proteinExistence type="predicted"/>
<name>A0A9P8C0A9_9HELO</name>
<dbReference type="GO" id="GO:0015677">
    <property type="term" value="P:copper ion import"/>
    <property type="evidence" value="ECO:0007669"/>
    <property type="project" value="TreeGrafter"/>
</dbReference>
<evidence type="ECO:0000313" key="3">
    <source>
        <dbReference type="EMBL" id="KAG9229168.1"/>
    </source>
</evidence>
<evidence type="ECO:0000256" key="2">
    <source>
        <dbReference type="SAM" id="Phobius"/>
    </source>
</evidence>
<reference evidence="3" key="1">
    <citation type="journal article" date="2021" name="IMA Fungus">
        <title>Genomic characterization of three marine fungi, including Emericellopsis atlantica sp. nov. with signatures of a generalist lifestyle and marine biomass degradation.</title>
        <authorList>
            <person name="Hagestad O.C."/>
            <person name="Hou L."/>
            <person name="Andersen J.H."/>
            <person name="Hansen E.H."/>
            <person name="Altermark B."/>
            <person name="Li C."/>
            <person name="Kuhnert E."/>
            <person name="Cox R.J."/>
            <person name="Crous P.W."/>
            <person name="Spatafora J.W."/>
            <person name="Lail K."/>
            <person name="Amirebrahimi M."/>
            <person name="Lipzen A."/>
            <person name="Pangilinan J."/>
            <person name="Andreopoulos W."/>
            <person name="Hayes R.D."/>
            <person name="Ng V."/>
            <person name="Grigoriev I.V."/>
            <person name="Jackson S.A."/>
            <person name="Sutton T.D.S."/>
            <person name="Dobson A.D.W."/>
            <person name="Rama T."/>
        </authorList>
    </citation>
    <scope>NUCLEOTIDE SEQUENCE</scope>
    <source>
        <strain evidence="3">TRa018bII</strain>
    </source>
</reference>
<protein>
    <recommendedName>
        <fullName evidence="5">FAD-binding FR-type domain-containing protein</fullName>
    </recommendedName>
</protein>
<keyword evidence="2" id="KW-0812">Transmembrane</keyword>
<dbReference type="PANTHER" id="PTHR32361:SF26">
    <property type="entry name" value="FAD-BINDING 8 DOMAIN-CONTAINING PROTEIN-RELATED"/>
    <property type="match status" value="1"/>
</dbReference>
<evidence type="ECO:0008006" key="5">
    <source>
        <dbReference type="Google" id="ProtNLM"/>
    </source>
</evidence>
<keyword evidence="1" id="KW-0813">Transport</keyword>
<accession>A0A9P8C0A9</accession>
<keyword evidence="2" id="KW-0472">Membrane</keyword>
<dbReference type="InterPro" id="IPR051410">
    <property type="entry name" value="Ferric/Cupric_Reductase"/>
</dbReference>
<dbReference type="CDD" id="cd06186">
    <property type="entry name" value="NOX_Duox_like_FAD_NADP"/>
    <property type="match status" value="1"/>
</dbReference>
<feature type="transmembrane region" description="Helical" evidence="2">
    <location>
        <begin position="20"/>
        <end position="39"/>
    </location>
</feature>
<comment type="caution">
    <text evidence="3">The sequence shown here is derived from an EMBL/GenBank/DDBJ whole genome shotgun (WGS) entry which is preliminary data.</text>
</comment>
<evidence type="ECO:0000313" key="4">
    <source>
        <dbReference type="Proteomes" id="UP000824998"/>
    </source>
</evidence>
<dbReference type="EMBL" id="MU251805">
    <property type="protein sequence ID" value="KAG9229168.1"/>
    <property type="molecule type" value="Genomic_DNA"/>
</dbReference>
<dbReference type="SUPFAM" id="SSF52343">
    <property type="entry name" value="Ferredoxin reductase-like, C-terminal NADP-linked domain"/>
    <property type="match status" value="1"/>
</dbReference>
<gene>
    <name evidence="3" type="ORF">BJ875DRAFT_524154</name>
</gene>
<organism evidence="3 4">
    <name type="scientific">Amylocarpus encephaloides</name>
    <dbReference type="NCBI Taxonomy" id="45428"/>
    <lineage>
        <taxon>Eukaryota</taxon>
        <taxon>Fungi</taxon>
        <taxon>Dikarya</taxon>
        <taxon>Ascomycota</taxon>
        <taxon>Pezizomycotina</taxon>
        <taxon>Leotiomycetes</taxon>
        <taxon>Helotiales</taxon>
        <taxon>Helotiales incertae sedis</taxon>
        <taxon>Amylocarpus</taxon>
    </lineage>
</organism>
<keyword evidence="2" id="KW-1133">Transmembrane helix</keyword>
<evidence type="ECO:0000256" key="1">
    <source>
        <dbReference type="ARBA" id="ARBA00022448"/>
    </source>
</evidence>
<dbReference type="GO" id="GO:0006879">
    <property type="term" value="P:intracellular iron ion homeostasis"/>
    <property type="evidence" value="ECO:0007669"/>
    <property type="project" value="TreeGrafter"/>
</dbReference>
<dbReference type="Gene3D" id="3.40.50.80">
    <property type="entry name" value="Nucleotide-binding domain of ferredoxin-NADP reductase (FNR) module"/>
    <property type="match status" value="1"/>
</dbReference>